<feature type="binding site" evidence="1">
    <location>
        <position position="77"/>
    </location>
    <ligand>
        <name>Mg(2+)</name>
        <dbReference type="ChEBI" id="CHEBI:18420"/>
        <label>2</label>
    </ligand>
</feature>
<dbReference type="PANTHER" id="PTHR30270:SF0">
    <property type="entry name" value="THIAMINE-MONOPHOSPHATE KINASE"/>
    <property type="match status" value="1"/>
</dbReference>
<protein>
    <recommendedName>
        <fullName evidence="1">Thiamine-monophosphate kinase</fullName>
        <shortName evidence="1">TMP kinase</shortName>
        <shortName evidence="1">Thiamine-phosphate kinase</shortName>
        <ecNumber evidence="1">2.7.4.16</ecNumber>
    </recommendedName>
</protein>
<dbReference type="InterPro" id="IPR006283">
    <property type="entry name" value="ThiL-like"/>
</dbReference>
<feature type="domain" description="PurM-like N-terminal" evidence="2">
    <location>
        <begin position="30"/>
        <end position="142"/>
    </location>
</feature>
<feature type="binding site" evidence="1">
    <location>
        <position position="56"/>
    </location>
    <ligand>
        <name>substrate</name>
    </ligand>
</feature>
<feature type="binding site" evidence="1">
    <location>
        <position position="49"/>
    </location>
    <ligand>
        <name>Mg(2+)</name>
        <dbReference type="ChEBI" id="CHEBI:18420"/>
        <label>2</label>
    </ligand>
</feature>
<feature type="binding site" evidence="1">
    <location>
        <position position="218"/>
    </location>
    <ligand>
        <name>Mg(2+)</name>
        <dbReference type="ChEBI" id="CHEBI:18420"/>
        <label>5</label>
    </ligand>
</feature>
<dbReference type="Proteomes" id="UP000268446">
    <property type="component" value="Unassembled WGS sequence"/>
</dbReference>
<comment type="caution">
    <text evidence="1">Lacks conserved residue(s) required for the propagation of feature annotation.</text>
</comment>
<dbReference type="Gene3D" id="3.30.1330.10">
    <property type="entry name" value="PurM-like, N-terminal domain"/>
    <property type="match status" value="1"/>
</dbReference>
<dbReference type="EC" id="2.7.4.16" evidence="1"/>
<dbReference type="UniPathway" id="UPA00060">
    <property type="reaction ID" value="UER00142"/>
</dbReference>
<evidence type="ECO:0000259" key="2">
    <source>
        <dbReference type="Pfam" id="PF00586"/>
    </source>
</evidence>
<evidence type="ECO:0000313" key="5">
    <source>
        <dbReference type="EMBL" id="RLE55921.1"/>
    </source>
</evidence>
<dbReference type="InterPro" id="IPR010918">
    <property type="entry name" value="PurM-like_C_dom"/>
</dbReference>
<feature type="binding site" evidence="1">
    <location>
        <position position="77"/>
    </location>
    <ligand>
        <name>Mg(2+)</name>
        <dbReference type="ChEBI" id="CHEBI:18420"/>
        <label>3</label>
    </ligand>
</feature>
<feature type="binding site" evidence="1">
    <location>
        <position position="49"/>
    </location>
    <ligand>
        <name>Mg(2+)</name>
        <dbReference type="ChEBI" id="CHEBI:18420"/>
        <label>1</label>
    </ligand>
</feature>
<dbReference type="HAMAP" id="MF_02128">
    <property type="entry name" value="TMP_kinase"/>
    <property type="match status" value="1"/>
</dbReference>
<evidence type="ECO:0000259" key="3">
    <source>
        <dbReference type="Pfam" id="PF02769"/>
    </source>
</evidence>
<dbReference type="GO" id="GO:0000287">
    <property type="term" value="F:magnesium ion binding"/>
    <property type="evidence" value="ECO:0007669"/>
    <property type="project" value="UniProtKB-UniRule"/>
</dbReference>
<dbReference type="PANTHER" id="PTHR30270">
    <property type="entry name" value="THIAMINE-MONOPHOSPHATE KINASE"/>
    <property type="match status" value="1"/>
</dbReference>
<feature type="binding site" evidence="1">
    <location>
        <position position="32"/>
    </location>
    <ligand>
        <name>Mg(2+)</name>
        <dbReference type="ChEBI" id="CHEBI:18420"/>
        <label>3</label>
    </ligand>
</feature>
<proteinExistence type="inferred from homology"/>
<dbReference type="Pfam" id="PF02769">
    <property type="entry name" value="AIRS_C"/>
    <property type="match status" value="1"/>
</dbReference>
<evidence type="ECO:0000256" key="1">
    <source>
        <dbReference type="HAMAP-Rule" id="MF_02128"/>
    </source>
</evidence>
<dbReference type="InterPro" id="IPR036921">
    <property type="entry name" value="PurM-like_N_sf"/>
</dbReference>
<dbReference type="SUPFAM" id="SSF56042">
    <property type="entry name" value="PurM C-terminal domain-like"/>
    <property type="match status" value="1"/>
</dbReference>
<keyword evidence="1 4" id="KW-0808">Transferase</keyword>
<sequence>MKIRDVGEWKLIETIFEEIRRYEFMPLPYGDDASALHVREQKIVVINSDMLVASTDVPPGMTFRQVGRKATVMCISDLAAKGAKPLALLFALGLKAEMKLDDFKELIRGLDEGAKEYGAYIIGGDVNEACDLIISGTAIGVADHVISRGGAKEGDIVAVTGKFGNTAAGLKILLEGIDAPSPLKEKILKAVYTPKAQVKEGIALAQSTAVTASIDSSDGLAISLHEIASRSKVGFEIKTLPISEEAAEFARIHNIDPFELVFYGGEEYHLVVTIKKELFSRARKVVESVGGQLIPIGEVVKGDKVIFKKDDIERVIEKRGWEHFARK</sequence>
<comment type="pathway">
    <text evidence="1">Cofactor biosynthesis; thiamine diphosphate biosynthesis; thiamine diphosphate from thiamine phosphate: step 1/1.</text>
</comment>
<feature type="binding site" evidence="1">
    <location>
        <position position="266"/>
    </location>
    <ligand>
        <name>substrate</name>
    </ligand>
</feature>
<evidence type="ECO:0000313" key="4">
    <source>
        <dbReference type="EMBL" id="RLE51944.1"/>
    </source>
</evidence>
<comment type="function">
    <text evidence="1">Catalyzes the ATP-dependent phosphorylation of thiamine-monophosphate (TMP) to form thiamine-pyrophosphate (TPP), the active form of vitamin B1.</text>
</comment>
<feature type="binding site" evidence="1">
    <location>
        <position position="32"/>
    </location>
    <ligand>
        <name>Mg(2+)</name>
        <dbReference type="ChEBI" id="CHEBI:18420"/>
        <label>4</label>
    </ligand>
</feature>
<dbReference type="EMBL" id="QMRA01000002">
    <property type="protein sequence ID" value="RLE55921.1"/>
    <property type="molecule type" value="Genomic_DNA"/>
</dbReference>
<feature type="binding site" evidence="1">
    <location>
        <position position="148"/>
    </location>
    <ligand>
        <name>ATP</name>
        <dbReference type="ChEBI" id="CHEBI:30616"/>
    </ligand>
</feature>
<feature type="binding site" evidence="1">
    <location>
        <position position="77"/>
    </location>
    <ligand>
        <name>Mg(2+)</name>
        <dbReference type="ChEBI" id="CHEBI:18420"/>
        <label>4</label>
    </ligand>
</feature>
<feature type="binding site" evidence="1">
    <location>
        <position position="48"/>
    </location>
    <ligand>
        <name>Mg(2+)</name>
        <dbReference type="ChEBI" id="CHEBI:18420"/>
        <label>1</label>
    </ligand>
</feature>
<keyword evidence="1" id="KW-0784">Thiamine biosynthesis</keyword>
<keyword evidence="1" id="KW-0067">ATP-binding</keyword>
<dbReference type="GO" id="GO:0005524">
    <property type="term" value="F:ATP binding"/>
    <property type="evidence" value="ECO:0007669"/>
    <property type="project" value="UniProtKB-UniRule"/>
</dbReference>
<dbReference type="GO" id="GO:0009229">
    <property type="term" value="P:thiamine diphosphate biosynthetic process"/>
    <property type="evidence" value="ECO:0007669"/>
    <property type="project" value="UniProtKB-UniRule"/>
</dbReference>
<keyword evidence="1" id="KW-0479">Metal-binding</keyword>
<dbReference type="Gene3D" id="3.90.650.10">
    <property type="entry name" value="PurM-like C-terminal domain"/>
    <property type="match status" value="1"/>
</dbReference>
<dbReference type="SUPFAM" id="SSF55326">
    <property type="entry name" value="PurM N-terminal domain-like"/>
    <property type="match status" value="1"/>
</dbReference>
<keyword evidence="1" id="KW-0460">Magnesium</keyword>
<reference evidence="6 7" key="1">
    <citation type="submission" date="2018-06" db="EMBL/GenBank/DDBJ databases">
        <title>Extensive metabolic versatility and redundancy in microbially diverse, dynamic hydrothermal sediments.</title>
        <authorList>
            <person name="Dombrowski N."/>
            <person name="Teske A."/>
            <person name="Baker B.J."/>
        </authorList>
    </citation>
    <scope>NUCLEOTIDE SEQUENCE [LARGE SCALE GENOMIC DNA]</scope>
    <source>
        <strain evidence="5">B20_G2</strain>
        <strain evidence="4">B29_G17</strain>
    </source>
</reference>
<feature type="binding site" evidence="1">
    <location>
        <position position="321"/>
    </location>
    <ligand>
        <name>substrate</name>
    </ligand>
</feature>
<keyword evidence="1" id="KW-0547">Nucleotide-binding</keyword>
<feature type="binding site" evidence="1">
    <location>
        <position position="217"/>
    </location>
    <ligand>
        <name>ATP</name>
        <dbReference type="ChEBI" id="CHEBI:30616"/>
    </ligand>
</feature>
<feature type="binding site" evidence="1">
    <location>
        <begin position="124"/>
        <end position="125"/>
    </location>
    <ligand>
        <name>ATP</name>
        <dbReference type="ChEBI" id="CHEBI:30616"/>
    </ligand>
</feature>
<organism evidence="4 6">
    <name type="scientific">Thermoproteota archaeon</name>
    <dbReference type="NCBI Taxonomy" id="2056631"/>
    <lineage>
        <taxon>Archaea</taxon>
        <taxon>Thermoproteota</taxon>
    </lineage>
</organism>
<dbReference type="Pfam" id="PF00586">
    <property type="entry name" value="AIRS"/>
    <property type="match status" value="1"/>
</dbReference>
<evidence type="ECO:0000313" key="6">
    <source>
        <dbReference type="Proteomes" id="UP000268446"/>
    </source>
</evidence>
<evidence type="ECO:0000313" key="7">
    <source>
        <dbReference type="Proteomes" id="UP000269499"/>
    </source>
</evidence>
<dbReference type="Proteomes" id="UP000269499">
    <property type="component" value="Unassembled WGS sequence"/>
</dbReference>
<feature type="domain" description="PurM-like C-terminal" evidence="3">
    <location>
        <begin position="152"/>
        <end position="306"/>
    </location>
</feature>
<dbReference type="GO" id="GO:0009228">
    <property type="term" value="P:thiamine biosynthetic process"/>
    <property type="evidence" value="ECO:0007669"/>
    <property type="project" value="UniProtKB-KW"/>
</dbReference>
<feature type="binding site" evidence="1">
    <location>
        <position position="215"/>
    </location>
    <ligand>
        <name>Mg(2+)</name>
        <dbReference type="ChEBI" id="CHEBI:18420"/>
        <label>3</label>
    </ligand>
</feature>
<keyword evidence="1 4" id="KW-0418">Kinase</keyword>
<dbReference type="PIRSF" id="PIRSF005303">
    <property type="entry name" value="Thiam_monoph_kin"/>
    <property type="match status" value="1"/>
</dbReference>
<comment type="catalytic activity">
    <reaction evidence="1">
        <text>thiamine phosphate + ATP = thiamine diphosphate + ADP</text>
        <dbReference type="Rhea" id="RHEA:15913"/>
        <dbReference type="ChEBI" id="CHEBI:30616"/>
        <dbReference type="ChEBI" id="CHEBI:37575"/>
        <dbReference type="ChEBI" id="CHEBI:58937"/>
        <dbReference type="ChEBI" id="CHEBI:456216"/>
        <dbReference type="EC" id="2.7.4.16"/>
    </reaction>
</comment>
<name>A0A497EX24_9CREN</name>
<comment type="caution">
    <text evidence="4">The sequence shown here is derived from an EMBL/GenBank/DDBJ whole genome shotgun (WGS) entry which is preliminary data.</text>
</comment>
<comment type="miscellaneous">
    <text evidence="1">Reaction mechanism of ThiL seems to utilize a direct, inline transfer of the gamma-phosphate of ATP to TMP rather than a phosphorylated enzyme intermediate.</text>
</comment>
<dbReference type="AlphaFoldDB" id="A0A497EX24"/>
<dbReference type="CDD" id="cd02194">
    <property type="entry name" value="ThiL"/>
    <property type="match status" value="1"/>
</dbReference>
<dbReference type="EMBL" id="QMQZ01000022">
    <property type="protein sequence ID" value="RLE51944.1"/>
    <property type="molecule type" value="Genomic_DNA"/>
</dbReference>
<accession>A0A497EX24</accession>
<feature type="binding site" evidence="1">
    <location>
        <position position="125"/>
    </location>
    <ligand>
        <name>Mg(2+)</name>
        <dbReference type="ChEBI" id="CHEBI:18420"/>
        <label>1</label>
    </ligand>
</feature>
<comment type="similarity">
    <text evidence="1">Belongs to the thiamine-monophosphate kinase family.</text>
</comment>
<dbReference type="GO" id="GO:0009030">
    <property type="term" value="F:thiamine-phosphate kinase activity"/>
    <property type="evidence" value="ECO:0007669"/>
    <property type="project" value="UniProtKB-UniRule"/>
</dbReference>
<gene>
    <name evidence="1 4" type="primary">thiL</name>
    <name evidence="4" type="ORF">DRJ20_01135</name>
    <name evidence="5" type="ORF">DRJ26_00285</name>
</gene>
<dbReference type="InterPro" id="IPR016188">
    <property type="entry name" value="PurM-like_N"/>
</dbReference>
<dbReference type="InterPro" id="IPR036676">
    <property type="entry name" value="PurM-like_C_sf"/>
</dbReference>
<dbReference type="NCBIfam" id="TIGR01379">
    <property type="entry name" value="thiL"/>
    <property type="match status" value="1"/>
</dbReference>